<organism evidence="2 3">
    <name type="scientific">Saccharata proteae CBS 121410</name>
    <dbReference type="NCBI Taxonomy" id="1314787"/>
    <lineage>
        <taxon>Eukaryota</taxon>
        <taxon>Fungi</taxon>
        <taxon>Dikarya</taxon>
        <taxon>Ascomycota</taxon>
        <taxon>Pezizomycotina</taxon>
        <taxon>Dothideomycetes</taxon>
        <taxon>Dothideomycetes incertae sedis</taxon>
        <taxon>Botryosphaeriales</taxon>
        <taxon>Saccharataceae</taxon>
        <taxon>Saccharata</taxon>
    </lineage>
</organism>
<sequence length="255" mass="27555">MLGLGSYESSDDEAGTLPMKHQTASKSQSTATQPESTKTPSESTNGSTQRAMSPLDPATAPSDSGLPIPTESALMEGPPAGPSAAPDIQPVSATDHTSAPQSPYSLSRSIARTLTMPRAPKFDIPPSPPGSPPAGLSVKFARFLELKKRGVHFNEKLEKSSLLRNPSLLNNLMDFAEIAEEEQYATTLPDEVAPQTKFAASAYADQLARTQQEVLRKREDEQRKTQREAVDFVHATVSDQVTKAKKVNIMMIELH</sequence>
<feature type="compositionally biased region" description="Polar residues" evidence="1">
    <location>
        <begin position="22"/>
        <end position="51"/>
    </location>
</feature>
<dbReference type="AlphaFoldDB" id="A0A9P4LUK8"/>
<dbReference type="GO" id="GO:0006355">
    <property type="term" value="P:regulation of DNA-templated transcription"/>
    <property type="evidence" value="ECO:0007669"/>
    <property type="project" value="InterPro"/>
</dbReference>
<dbReference type="PANTHER" id="PTHR13464">
    <property type="entry name" value="TRANSCRIPTIONAL REGULATOR PROTEIN HCNGP"/>
    <property type="match status" value="1"/>
</dbReference>
<evidence type="ECO:0008006" key="4">
    <source>
        <dbReference type="Google" id="ProtNLM"/>
    </source>
</evidence>
<evidence type="ECO:0000313" key="2">
    <source>
        <dbReference type="EMBL" id="KAF2084254.1"/>
    </source>
</evidence>
<dbReference type="OrthoDB" id="1714508at2759"/>
<accession>A0A9P4LUK8</accession>
<evidence type="ECO:0000256" key="1">
    <source>
        <dbReference type="SAM" id="MobiDB-lite"/>
    </source>
</evidence>
<dbReference type="Pfam" id="PF07818">
    <property type="entry name" value="HCNGP"/>
    <property type="match status" value="1"/>
</dbReference>
<proteinExistence type="predicted"/>
<feature type="compositionally biased region" description="Polar residues" evidence="1">
    <location>
        <begin position="91"/>
        <end position="109"/>
    </location>
</feature>
<dbReference type="InterPro" id="IPR012479">
    <property type="entry name" value="SAP30BP"/>
</dbReference>
<keyword evidence="3" id="KW-1185">Reference proteome</keyword>
<comment type="caution">
    <text evidence="2">The sequence shown here is derived from an EMBL/GenBank/DDBJ whole genome shotgun (WGS) entry which is preliminary data.</text>
</comment>
<reference evidence="2" key="1">
    <citation type="journal article" date="2020" name="Stud. Mycol.">
        <title>101 Dothideomycetes genomes: a test case for predicting lifestyles and emergence of pathogens.</title>
        <authorList>
            <person name="Haridas S."/>
            <person name="Albert R."/>
            <person name="Binder M."/>
            <person name="Bloem J."/>
            <person name="Labutti K."/>
            <person name="Salamov A."/>
            <person name="Andreopoulos B."/>
            <person name="Baker S."/>
            <person name="Barry K."/>
            <person name="Bills G."/>
            <person name="Bluhm B."/>
            <person name="Cannon C."/>
            <person name="Castanera R."/>
            <person name="Culley D."/>
            <person name="Daum C."/>
            <person name="Ezra D."/>
            <person name="Gonzalez J."/>
            <person name="Henrissat B."/>
            <person name="Kuo A."/>
            <person name="Liang C."/>
            <person name="Lipzen A."/>
            <person name="Lutzoni F."/>
            <person name="Magnuson J."/>
            <person name="Mondo S."/>
            <person name="Nolan M."/>
            <person name="Ohm R."/>
            <person name="Pangilinan J."/>
            <person name="Park H.-J."/>
            <person name="Ramirez L."/>
            <person name="Alfaro M."/>
            <person name="Sun H."/>
            <person name="Tritt A."/>
            <person name="Yoshinaga Y."/>
            <person name="Zwiers L.-H."/>
            <person name="Turgeon B."/>
            <person name="Goodwin S."/>
            <person name="Spatafora J."/>
            <person name="Crous P."/>
            <person name="Grigoriev I."/>
        </authorList>
    </citation>
    <scope>NUCLEOTIDE SEQUENCE</scope>
    <source>
        <strain evidence="2">CBS 121410</strain>
    </source>
</reference>
<protein>
    <recommendedName>
        <fullName evidence="4">HCNGP-like protein-domain-containing protein</fullName>
    </recommendedName>
</protein>
<dbReference type="PANTHER" id="PTHR13464:SF0">
    <property type="entry name" value="SAP30-BINDING PROTEIN"/>
    <property type="match status" value="1"/>
</dbReference>
<evidence type="ECO:0000313" key="3">
    <source>
        <dbReference type="Proteomes" id="UP000799776"/>
    </source>
</evidence>
<dbReference type="EMBL" id="ML978744">
    <property type="protein sequence ID" value="KAF2084254.1"/>
    <property type="molecule type" value="Genomic_DNA"/>
</dbReference>
<dbReference type="GO" id="GO:0005634">
    <property type="term" value="C:nucleus"/>
    <property type="evidence" value="ECO:0007669"/>
    <property type="project" value="TreeGrafter"/>
</dbReference>
<feature type="region of interest" description="Disordered" evidence="1">
    <location>
        <begin position="1"/>
        <end position="109"/>
    </location>
</feature>
<name>A0A9P4LUK8_9PEZI</name>
<gene>
    <name evidence="2" type="ORF">K490DRAFT_69034</name>
</gene>
<dbReference type="Proteomes" id="UP000799776">
    <property type="component" value="Unassembled WGS sequence"/>
</dbReference>